<dbReference type="PANTHER" id="PTHR35333">
    <property type="entry name" value="BETA-LACTAMASE"/>
    <property type="match status" value="1"/>
</dbReference>
<dbReference type="GO" id="GO:0030655">
    <property type="term" value="P:beta-lactam antibiotic catabolic process"/>
    <property type="evidence" value="ECO:0007669"/>
    <property type="project" value="InterPro"/>
</dbReference>
<dbReference type="SUPFAM" id="SSF56601">
    <property type="entry name" value="beta-lactamase/transpeptidase-like"/>
    <property type="match status" value="1"/>
</dbReference>
<evidence type="ECO:0000259" key="1">
    <source>
        <dbReference type="Pfam" id="PF13354"/>
    </source>
</evidence>
<organism evidence="2 3">
    <name type="scientific">Lacrimispora celerecrescens</name>
    <dbReference type="NCBI Taxonomy" id="29354"/>
    <lineage>
        <taxon>Bacteria</taxon>
        <taxon>Bacillati</taxon>
        <taxon>Bacillota</taxon>
        <taxon>Clostridia</taxon>
        <taxon>Lachnospirales</taxon>
        <taxon>Lachnospiraceae</taxon>
        <taxon>Lacrimispora</taxon>
    </lineage>
</organism>
<keyword evidence="3" id="KW-1185">Reference proteome</keyword>
<evidence type="ECO:0000313" key="2">
    <source>
        <dbReference type="EMBL" id="KEZ91399.1"/>
    </source>
</evidence>
<protein>
    <submittedName>
        <fullName evidence="2">Beta-lactamase</fullName>
    </submittedName>
</protein>
<dbReference type="AlphaFoldDB" id="A0A084JR15"/>
<dbReference type="EMBL" id="JPME01000004">
    <property type="protein sequence ID" value="KEZ91399.1"/>
    <property type="molecule type" value="Genomic_DNA"/>
</dbReference>
<comment type="caution">
    <text evidence="2">The sequence shown here is derived from an EMBL/GenBank/DDBJ whole genome shotgun (WGS) entry which is preliminary data.</text>
</comment>
<dbReference type="RefSeq" id="WP_038277728.1">
    <property type="nucleotide sequence ID" value="NZ_JPME01000004.1"/>
</dbReference>
<feature type="domain" description="Beta-lactamase class A catalytic" evidence="1">
    <location>
        <begin position="23"/>
        <end position="242"/>
    </location>
</feature>
<gene>
    <name evidence="2" type="ORF">IO98_02985</name>
</gene>
<evidence type="ECO:0000313" key="3">
    <source>
        <dbReference type="Proteomes" id="UP000028525"/>
    </source>
</evidence>
<name>A0A084JR15_9FIRM</name>
<reference evidence="2 3" key="1">
    <citation type="submission" date="2014-07" db="EMBL/GenBank/DDBJ databases">
        <title>Draft genome of Clostridium celerecrescens 152B isolated from sediments associated with methane hydrate from Krishna Godavari basin.</title>
        <authorList>
            <person name="Honkalas V.S."/>
            <person name="Dabir A.P."/>
            <person name="Arora P."/>
            <person name="Dhakephalkar P.K."/>
        </authorList>
    </citation>
    <scope>NUCLEOTIDE SEQUENCE [LARGE SCALE GENOMIC DNA]</scope>
    <source>
        <strain evidence="2 3">152B</strain>
    </source>
</reference>
<proteinExistence type="predicted"/>
<dbReference type="InterPro" id="IPR012338">
    <property type="entry name" value="Beta-lactam/transpept-like"/>
</dbReference>
<dbReference type="InterPro" id="IPR000871">
    <property type="entry name" value="Beta-lactam_class-A"/>
</dbReference>
<sequence length="281" mass="31496">MDSRLTLEKRIEAEIKSYDGKMGIYLDDFHGNVIAIHADEAFETASSIKTYILACLFDEVEKGNKSLDDIIEYKVEHAVDGSGVLAALEPGAKLRVKDAATFMIIVSDNIATNMMIDYLGLEKINQCIKALGCRDTVLHNPIHFEQYDRLGTSTPRDYASIFIRLAKGELISPRADEMMLEILKKQHYNSMITKDFPSFYMDSDNTDDILISVASKSGSMDACRNDGGLVFTPYGPYAIVMFHKEFSDAMYYPAHPATVFGARVSRMILDQFLALEGRLLK</sequence>
<dbReference type="Gene3D" id="3.40.710.10">
    <property type="entry name" value="DD-peptidase/beta-lactamase superfamily"/>
    <property type="match status" value="1"/>
</dbReference>
<dbReference type="PANTHER" id="PTHR35333:SF4">
    <property type="entry name" value="SLR0121 PROTEIN"/>
    <property type="match status" value="1"/>
</dbReference>
<dbReference type="STRING" id="29354.IO98_02985"/>
<dbReference type="GO" id="GO:0046677">
    <property type="term" value="P:response to antibiotic"/>
    <property type="evidence" value="ECO:0007669"/>
    <property type="project" value="InterPro"/>
</dbReference>
<accession>A0A084JR15</accession>
<dbReference type="Proteomes" id="UP000028525">
    <property type="component" value="Unassembled WGS sequence"/>
</dbReference>
<dbReference type="Pfam" id="PF13354">
    <property type="entry name" value="Beta-lactamase2"/>
    <property type="match status" value="1"/>
</dbReference>
<dbReference type="GO" id="GO:0008800">
    <property type="term" value="F:beta-lactamase activity"/>
    <property type="evidence" value="ECO:0007669"/>
    <property type="project" value="InterPro"/>
</dbReference>
<dbReference type="OrthoDB" id="9775096at2"/>
<dbReference type="InterPro" id="IPR045155">
    <property type="entry name" value="Beta-lactam_cat"/>
</dbReference>